<proteinExistence type="predicted"/>
<reference evidence="1 2" key="1">
    <citation type="submission" date="2018-03" db="EMBL/GenBank/DDBJ databases">
        <title>Cross-interface Injection: A General Nanoliter Liquid Handling Method Applied to Single Cells Genome Amplification Automated Nanoliter Liquid Handling Applied to Single Cell Multiple Displacement Amplification.</title>
        <authorList>
            <person name="Yun J."/>
            <person name="Xu P."/>
            <person name="Xu J."/>
            <person name="Dai X."/>
            <person name="Wang Y."/>
            <person name="Zheng X."/>
            <person name="Cao C."/>
            <person name="Yi Q."/>
            <person name="Zhu Y."/>
            <person name="Wang L."/>
            <person name="Dong Z."/>
            <person name="Huang Y."/>
            <person name="Huang L."/>
            <person name="Du W."/>
        </authorList>
    </citation>
    <scope>NUCLEOTIDE SEQUENCE [LARGE SCALE GENOMIC DNA]</scope>
    <source>
        <strain evidence="1 2">Z-D1-2</strain>
    </source>
</reference>
<sequence>MKTILITLTIITLLSCTDNREKSVAQKDRLELIPEPDKDLRVEYEQQQAAEEEEEEEKAYFIEDTTTQNALKEKLKPIKENVNRINEITEWTSIDERDLEQSTEGGTATYYFQKDTLLKIAVVHFGETGKAIQEFYTKDGQLSLVLETDYTYNRPITWDSTAMKENNDTQVFDIDQSDIMENASYFNNGNLIQHTNSQDCGAPFAADYLKNTEADLTSEFEKLKKLVKE</sequence>
<dbReference type="AlphaFoldDB" id="A0A2T4DU77"/>
<accession>A0A2T4DU77</accession>
<protein>
    <recommendedName>
        <fullName evidence="3">Lipoprotein</fullName>
    </recommendedName>
</protein>
<dbReference type="EMBL" id="PYVU01000016">
    <property type="protein sequence ID" value="PTB97353.1"/>
    <property type="molecule type" value="Genomic_DNA"/>
</dbReference>
<dbReference type="PROSITE" id="PS51257">
    <property type="entry name" value="PROKAR_LIPOPROTEIN"/>
    <property type="match status" value="1"/>
</dbReference>
<dbReference type="Proteomes" id="UP000240608">
    <property type="component" value="Unassembled WGS sequence"/>
</dbReference>
<comment type="caution">
    <text evidence="1">The sequence shown here is derived from an EMBL/GenBank/DDBJ whole genome shotgun (WGS) entry which is preliminary data.</text>
</comment>
<evidence type="ECO:0000313" key="1">
    <source>
        <dbReference type="EMBL" id="PTB97353.1"/>
    </source>
</evidence>
<organism evidence="1 2">
    <name type="scientific">Marivirga lumbricoides</name>
    <dbReference type="NCBI Taxonomy" id="1046115"/>
    <lineage>
        <taxon>Bacteria</taxon>
        <taxon>Pseudomonadati</taxon>
        <taxon>Bacteroidota</taxon>
        <taxon>Cytophagia</taxon>
        <taxon>Cytophagales</taxon>
        <taxon>Marivirgaceae</taxon>
        <taxon>Marivirga</taxon>
    </lineage>
</organism>
<evidence type="ECO:0000313" key="2">
    <source>
        <dbReference type="Proteomes" id="UP000240608"/>
    </source>
</evidence>
<name>A0A2T4DU77_9BACT</name>
<evidence type="ECO:0008006" key="3">
    <source>
        <dbReference type="Google" id="ProtNLM"/>
    </source>
</evidence>
<gene>
    <name evidence="1" type="ORF">C9994_03195</name>
</gene>